<dbReference type="InterPro" id="IPR050121">
    <property type="entry name" value="Cytochrome_P450_monoxygenase"/>
</dbReference>
<dbReference type="CDD" id="cd11061">
    <property type="entry name" value="CYP67-like"/>
    <property type="match status" value="1"/>
</dbReference>
<dbReference type="PANTHER" id="PTHR24305">
    <property type="entry name" value="CYTOCHROME P450"/>
    <property type="match status" value="1"/>
</dbReference>
<comment type="similarity">
    <text evidence="1">Belongs to the cytochrome P450 family.</text>
</comment>
<evidence type="ECO:0000313" key="2">
    <source>
        <dbReference type="EMBL" id="KAL2835647.1"/>
    </source>
</evidence>
<dbReference type="PRINTS" id="PR00385">
    <property type="entry name" value="P450"/>
</dbReference>
<dbReference type="Proteomes" id="UP001610446">
    <property type="component" value="Unassembled WGS sequence"/>
</dbReference>
<dbReference type="SUPFAM" id="SSF48264">
    <property type="entry name" value="Cytochrome P450"/>
    <property type="match status" value="1"/>
</dbReference>
<proteinExistence type="inferred from homology"/>
<dbReference type="Gene3D" id="1.10.630.10">
    <property type="entry name" value="Cytochrome P450"/>
    <property type="match status" value="1"/>
</dbReference>
<dbReference type="EMBL" id="JBFXLU010000197">
    <property type="protein sequence ID" value="KAL2835647.1"/>
    <property type="molecule type" value="Genomic_DNA"/>
</dbReference>
<dbReference type="PANTHER" id="PTHR24305:SF172">
    <property type="entry name" value="P450, PUTATIVE (EUROFUNG)-RELATED"/>
    <property type="match status" value="1"/>
</dbReference>
<dbReference type="InterPro" id="IPR001128">
    <property type="entry name" value="Cyt_P450"/>
</dbReference>
<dbReference type="InterPro" id="IPR002401">
    <property type="entry name" value="Cyt_P450_E_grp-I"/>
</dbReference>
<dbReference type="PRINTS" id="PR00463">
    <property type="entry name" value="EP450I"/>
</dbReference>
<gene>
    <name evidence="2" type="ORF">BJY01DRAFT_258968</name>
</gene>
<dbReference type="Pfam" id="PF00067">
    <property type="entry name" value="p450"/>
    <property type="match status" value="1"/>
</dbReference>
<organism evidence="2 3">
    <name type="scientific">Aspergillus pseudoustus</name>
    <dbReference type="NCBI Taxonomy" id="1810923"/>
    <lineage>
        <taxon>Eukaryota</taxon>
        <taxon>Fungi</taxon>
        <taxon>Dikarya</taxon>
        <taxon>Ascomycota</taxon>
        <taxon>Pezizomycotina</taxon>
        <taxon>Eurotiomycetes</taxon>
        <taxon>Eurotiomycetidae</taxon>
        <taxon>Eurotiales</taxon>
        <taxon>Aspergillaceae</taxon>
        <taxon>Aspergillus</taxon>
        <taxon>Aspergillus subgen. Nidulantes</taxon>
    </lineage>
</organism>
<accession>A0ABR4J998</accession>
<reference evidence="2 3" key="1">
    <citation type="submission" date="2024-07" db="EMBL/GenBank/DDBJ databases">
        <title>Section-level genome sequencing and comparative genomics of Aspergillus sections Usti and Cavernicolus.</title>
        <authorList>
            <consortium name="Lawrence Berkeley National Laboratory"/>
            <person name="Nybo J.L."/>
            <person name="Vesth T.C."/>
            <person name="Theobald S."/>
            <person name="Frisvad J.C."/>
            <person name="Larsen T.O."/>
            <person name="Kjaerboelling I."/>
            <person name="Rothschild-Mancinelli K."/>
            <person name="Lyhne E.K."/>
            <person name="Kogle M.E."/>
            <person name="Barry K."/>
            <person name="Clum A."/>
            <person name="Na H."/>
            <person name="Ledsgaard L."/>
            <person name="Lin J."/>
            <person name="Lipzen A."/>
            <person name="Kuo A."/>
            <person name="Riley R."/>
            <person name="Mondo S."/>
            <person name="Labutti K."/>
            <person name="Haridas S."/>
            <person name="Pangalinan J."/>
            <person name="Salamov A.A."/>
            <person name="Simmons B.A."/>
            <person name="Magnuson J.K."/>
            <person name="Chen J."/>
            <person name="Drula E."/>
            <person name="Henrissat B."/>
            <person name="Wiebenga A."/>
            <person name="Lubbers R.J."/>
            <person name="Gomes A.C."/>
            <person name="Makela M.R."/>
            <person name="Stajich J."/>
            <person name="Grigoriev I.V."/>
            <person name="Mortensen U.H."/>
            <person name="De Vries R.P."/>
            <person name="Baker S.E."/>
            <person name="Andersen M.R."/>
        </authorList>
    </citation>
    <scope>NUCLEOTIDE SEQUENCE [LARGE SCALE GENOMIC DNA]</scope>
    <source>
        <strain evidence="2 3">CBS 123904</strain>
    </source>
</reference>
<evidence type="ECO:0000313" key="3">
    <source>
        <dbReference type="Proteomes" id="UP001610446"/>
    </source>
</evidence>
<sequence length="434" mass="48855">MPLATLEIQSHGTPCRKEDIYVVTAGSHAHVLNAVDRDEHARKRRTLSHAFSTKNLALWEYKIAEKVSTLLRVFDRGCISMPIPTPADTIDFTRWANLFTIDAIADLALSEKLHLLDKGTEVIATVQTRTEYGGGLGFIESMHAGNYISSVFAGATEWFTLLKLLTGFIAPMRAQWEHGKNFGRIVSDLTENRLERYRQEEHLNDLFTSLLEDKKGNPRGIEMGQLEAEATVLLDAGSDTTAIALTHALYYLIKNPKVLATVRRELQTVTSDEPIARYDSVKNLPYLKACPEESLRISPPLARGPERRTPPEGMKIMGEDIAGDVVVSVPTYVAHRDPTVFEDPEIYRPERWLEGEGKSKAMREAFILLTAGARGCLGRNITMMEQKILIATLVHRYDFALLSEDWCLQYNEAFLLWPGTMPVRIWRRGLETAT</sequence>
<keyword evidence="3" id="KW-1185">Reference proteome</keyword>
<evidence type="ECO:0000256" key="1">
    <source>
        <dbReference type="ARBA" id="ARBA00010617"/>
    </source>
</evidence>
<dbReference type="InterPro" id="IPR036396">
    <property type="entry name" value="Cyt_P450_sf"/>
</dbReference>
<name>A0ABR4J998_9EURO</name>
<comment type="caution">
    <text evidence="2">The sequence shown here is derived from an EMBL/GenBank/DDBJ whole genome shotgun (WGS) entry which is preliminary data.</text>
</comment>
<protein>
    <submittedName>
        <fullName evidence="2">Benzoate 4-monooxygenase cytochrome P450</fullName>
    </submittedName>
</protein>